<keyword evidence="3" id="KW-1185">Reference proteome</keyword>
<feature type="region of interest" description="Disordered" evidence="1">
    <location>
        <begin position="70"/>
        <end position="124"/>
    </location>
</feature>
<dbReference type="Proteomes" id="UP000826300">
    <property type="component" value="Chromosome"/>
</dbReference>
<name>A0A8G1ECM7_9RHOB</name>
<organism evidence="2 3">
    <name type="scientific">Neotabrizicola shimadae</name>
    <dbReference type="NCBI Taxonomy" id="2807096"/>
    <lineage>
        <taxon>Bacteria</taxon>
        <taxon>Pseudomonadati</taxon>
        <taxon>Pseudomonadota</taxon>
        <taxon>Alphaproteobacteria</taxon>
        <taxon>Rhodobacterales</taxon>
        <taxon>Paracoccaceae</taxon>
        <taxon>Neotabrizicola</taxon>
    </lineage>
</organism>
<dbReference type="AlphaFoldDB" id="A0A8G1ECM7"/>
<reference evidence="2" key="1">
    <citation type="submission" date="2021-02" db="EMBL/GenBank/DDBJ databases">
        <title>Rhodobacter shimadae sp. nov., an aerobic anoxygenic phototrophic bacterium isolated from a hot spring.</title>
        <authorList>
            <person name="Muramatsu S."/>
            <person name="Haruta S."/>
            <person name="Hirose S."/>
            <person name="Hanada S."/>
        </authorList>
    </citation>
    <scope>NUCLEOTIDE SEQUENCE</scope>
    <source>
        <strain evidence="2">N10</strain>
    </source>
</reference>
<protein>
    <submittedName>
        <fullName evidence="2">Uncharacterized protein</fullName>
    </submittedName>
</protein>
<evidence type="ECO:0000313" key="3">
    <source>
        <dbReference type="Proteomes" id="UP000826300"/>
    </source>
</evidence>
<dbReference type="EMBL" id="CP069370">
    <property type="protein sequence ID" value="QYZ68534.1"/>
    <property type="molecule type" value="Genomic_DNA"/>
</dbReference>
<evidence type="ECO:0000313" key="2">
    <source>
        <dbReference type="EMBL" id="QYZ68534.1"/>
    </source>
</evidence>
<accession>A0A8G1ECM7</accession>
<sequence>MRLTLRPPSRIVPALVVLALLAGCVALPGGKGDAVEANALAAEAIAVTPLDGAAAAPVAAPVAAAAAEPEAATPATAAETDGKAEPEAGAEAPAEEAEAPPPPKPPEQLACERKGGSWASAGGSGAKACVKRTRDAGKQCTTGRQCEGDCLARSQTCSPITPLFGCNEILQDNGARVNQCIE</sequence>
<feature type="compositionally biased region" description="Low complexity" evidence="1">
    <location>
        <begin position="70"/>
        <end position="79"/>
    </location>
</feature>
<gene>
    <name evidence="2" type="ORF">JO391_12150</name>
</gene>
<proteinExistence type="predicted"/>
<dbReference type="RefSeq" id="WP_220660757.1">
    <property type="nucleotide sequence ID" value="NZ_CP069370.1"/>
</dbReference>
<dbReference type="KEGG" id="nsm:JO391_12150"/>
<dbReference type="PROSITE" id="PS51257">
    <property type="entry name" value="PROKAR_LIPOPROTEIN"/>
    <property type="match status" value="1"/>
</dbReference>
<evidence type="ECO:0000256" key="1">
    <source>
        <dbReference type="SAM" id="MobiDB-lite"/>
    </source>
</evidence>